<name>A0ABR8WIR6_9FLAO</name>
<sequence>MRTLILPLCAALLLLSCDSKNESPISINLNPGKSDKPARTQQHDMEFDEIKVSESINAEIVKSDVEKVVITAPANMLDDILVENDKGELHIHFKPGLNLSGRNVAAKIFARDFSKVEANSSARITIKDKFTQDRTEVEVSSSAQITGDLEANDLSIEASSTGTFTGKVWAVNLEADASSSGKIDISGKTKLADLHASSSGTIAAKDFTAQNAEIKASSGGNVRAGVSDVLNAEASSGGSISVLKKGNLQVASQNENSGGNISVQ</sequence>
<dbReference type="Pfam" id="PF10988">
    <property type="entry name" value="DUF2807"/>
    <property type="match status" value="1"/>
</dbReference>
<organism evidence="2 3">
    <name type="scientific">Kaistella pullorum</name>
    <dbReference type="NCBI Taxonomy" id="2763074"/>
    <lineage>
        <taxon>Bacteria</taxon>
        <taxon>Pseudomonadati</taxon>
        <taxon>Bacteroidota</taxon>
        <taxon>Flavobacteriia</taxon>
        <taxon>Flavobacteriales</taxon>
        <taxon>Weeksellaceae</taxon>
        <taxon>Chryseobacterium group</taxon>
        <taxon>Kaistella</taxon>
    </lineage>
</organism>
<reference evidence="2 3" key="1">
    <citation type="submission" date="2020-08" db="EMBL/GenBank/DDBJ databases">
        <title>A Genomic Blueprint of the Chicken Gut Microbiome.</title>
        <authorList>
            <person name="Gilroy R."/>
            <person name="Ravi A."/>
            <person name="Getino M."/>
            <person name="Pursley I."/>
            <person name="Horton D.L."/>
            <person name="Alikhan N.-F."/>
            <person name="Baker D."/>
            <person name="Gharbi K."/>
            <person name="Hall N."/>
            <person name="Watson M."/>
            <person name="Adriaenssens E.M."/>
            <person name="Foster-Nyarko E."/>
            <person name="Jarju S."/>
            <person name="Secka A."/>
            <person name="Antonio M."/>
            <person name="Oren A."/>
            <person name="Chaudhuri R."/>
            <person name="La Ragione R.M."/>
            <person name="Hildebrand F."/>
            <person name="Pallen M.J."/>
        </authorList>
    </citation>
    <scope>NUCLEOTIDE SEQUENCE [LARGE SCALE GENOMIC DNA]</scope>
    <source>
        <strain evidence="2 3">Sa1CVA4</strain>
    </source>
</reference>
<dbReference type="Gene3D" id="2.160.20.120">
    <property type="match status" value="1"/>
</dbReference>
<evidence type="ECO:0000313" key="2">
    <source>
        <dbReference type="EMBL" id="MBD8016951.1"/>
    </source>
</evidence>
<gene>
    <name evidence="2" type="ORF">H9628_00530</name>
</gene>
<evidence type="ECO:0000313" key="3">
    <source>
        <dbReference type="Proteomes" id="UP000626242"/>
    </source>
</evidence>
<dbReference type="InterPro" id="IPR021255">
    <property type="entry name" value="DUF2807"/>
</dbReference>
<dbReference type="RefSeq" id="WP_251832167.1">
    <property type="nucleotide sequence ID" value="NZ_JACSPS010000001.1"/>
</dbReference>
<accession>A0ABR8WIR6</accession>
<proteinExistence type="predicted"/>
<comment type="caution">
    <text evidence="2">The sequence shown here is derived from an EMBL/GenBank/DDBJ whole genome shotgun (WGS) entry which is preliminary data.</text>
</comment>
<dbReference type="Proteomes" id="UP000626242">
    <property type="component" value="Unassembled WGS sequence"/>
</dbReference>
<feature type="domain" description="Putative auto-transporter adhesin head GIN" evidence="1">
    <location>
        <begin position="46"/>
        <end position="165"/>
    </location>
</feature>
<protein>
    <submittedName>
        <fullName evidence="2">DUF2807 domain-containing protein</fullName>
    </submittedName>
</protein>
<keyword evidence="3" id="KW-1185">Reference proteome</keyword>
<evidence type="ECO:0000259" key="1">
    <source>
        <dbReference type="Pfam" id="PF10988"/>
    </source>
</evidence>
<dbReference type="PROSITE" id="PS51257">
    <property type="entry name" value="PROKAR_LIPOPROTEIN"/>
    <property type="match status" value="1"/>
</dbReference>
<dbReference type="EMBL" id="JACSPS010000001">
    <property type="protein sequence ID" value="MBD8016951.1"/>
    <property type="molecule type" value="Genomic_DNA"/>
</dbReference>